<dbReference type="Proteomes" id="UP000829398">
    <property type="component" value="Chromosome 3"/>
</dbReference>
<keyword evidence="2" id="KW-1185">Reference proteome</keyword>
<accession>A0ACB8LR32</accession>
<sequence>MADSYCADCKRLTEVVFDHSAGDTICSECGLVLEAYSVDETSEWRIFANESSDHDPVRVGGPLNPLLSDGGLSTVIAKPTAGGSTELLSGSLGKLQARGSHPDRNLIQAFKSISAMSDRSNARYGCFRLGLVTTIKDRANEIYKKVEDQKPLRGRNQEAIVAACLYIACRQENKPRTVKEFCSVANGTTKKEIGRAKEFIVKHLEAEMGQSVEMGTIHASDYLRRFCSNLGMTNQAVKAAQEAVQKSEDLDIRRSPISVAAAVIYIITQLSNDTKPLKEISIVTRVAEGTIKNVYKDLFPHLARIIPDWFANEEDIKNLKL</sequence>
<comment type="caution">
    <text evidence="1">The sequence shown here is derived from an EMBL/GenBank/DDBJ whole genome shotgun (WGS) entry which is preliminary data.</text>
</comment>
<organism evidence="1 2">
    <name type="scientific">Citrus sinensis</name>
    <name type="common">Sweet orange</name>
    <name type="synonym">Citrus aurantium var. sinensis</name>
    <dbReference type="NCBI Taxonomy" id="2711"/>
    <lineage>
        <taxon>Eukaryota</taxon>
        <taxon>Viridiplantae</taxon>
        <taxon>Streptophyta</taxon>
        <taxon>Embryophyta</taxon>
        <taxon>Tracheophyta</taxon>
        <taxon>Spermatophyta</taxon>
        <taxon>Magnoliopsida</taxon>
        <taxon>eudicotyledons</taxon>
        <taxon>Gunneridae</taxon>
        <taxon>Pentapetalae</taxon>
        <taxon>rosids</taxon>
        <taxon>malvids</taxon>
        <taxon>Sapindales</taxon>
        <taxon>Rutaceae</taxon>
        <taxon>Aurantioideae</taxon>
        <taxon>Citrus</taxon>
    </lineage>
</organism>
<proteinExistence type="predicted"/>
<protein>
    <submittedName>
        <fullName evidence="1">Transcription initiation factor IIB-2</fullName>
    </submittedName>
</protein>
<dbReference type="EMBL" id="CM039172">
    <property type="protein sequence ID" value="KAH9775868.1"/>
    <property type="molecule type" value="Genomic_DNA"/>
</dbReference>
<name>A0ACB8LR32_CITSI</name>
<gene>
    <name evidence="1" type="ORF">KPL71_006525</name>
</gene>
<evidence type="ECO:0000313" key="2">
    <source>
        <dbReference type="Proteomes" id="UP000829398"/>
    </source>
</evidence>
<evidence type="ECO:0000313" key="1">
    <source>
        <dbReference type="EMBL" id="KAH9775868.1"/>
    </source>
</evidence>
<reference evidence="2" key="1">
    <citation type="journal article" date="2023" name="Hortic. Res.">
        <title>A chromosome-level phased genome enabling allele-level studies in sweet orange: a case study on citrus Huanglongbing tolerance.</title>
        <authorList>
            <person name="Wu B."/>
            <person name="Yu Q."/>
            <person name="Deng Z."/>
            <person name="Duan Y."/>
            <person name="Luo F."/>
            <person name="Gmitter F. Jr."/>
        </authorList>
    </citation>
    <scope>NUCLEOTIDE SEQUENCE [LARGE SCALE GENOMIC DNA]</scope>
    <source>
        <strain evidence="2">cv. Valencia</strain>
    </source>
</reference>